<dbReference type="InterPro" id="IPR017969">
    <property type="entry name" value="Heavy-metal-associated_CS"/>
</dbReference>
<sequence length="89" mass="9710">MTTTLSVQNLKCGGCAHTITQQLRAMEALQNVIVDLQQGTVSVTYQNESDLENITQKLKKMGYPVRGEANTLSDQAHSLVSCVMGKLAR</sequence>
<feature type="domain" description="HMA" evidence="2">
    <location>
        <begin position="1"/>
        <end position="66"/>
    </location>
</feature>
<name>A0A1M5EQP3_9FLAO</name>
<proteinExistence type="predicted"/>
<dbReference type="Pfam" id="PF00403">
    <property type="entry name" value="HMA"/>
    <property type="match status" value="1"/>
</dbReference>
<dbReference type="Gene3D" id="3.30.70.100">
    <property type="match status" value="1"/>
</dbReference>
<dbReference type="PROSITE" id="PS50846">
    <property type="entry name" value="HMA_2"/>
    <property type="match status" value="1"/>
</dbReference>
<dbReference type="AlphaFoldDB" id="A0A1M5EQP3"/>
<evidence type="ECO:0000313" key="4">
    <source>
        <dbReference type="Proteomes" id="UP000184147"/>
    </source>
</evidence>
<evidence type="ECO:0000313" key="3">
    <source>
        <dbReference type="EMBL" id="SHF81497.1"/>
    </source>
</evidence>
<dbReference type="STRING" id="1124188.SAMN05444377_1217"/>
<dbReference type="CDD" id="cd00371">
    <property type="entry name" value="HMA"/>
    <property type="match status" value="1"/>
</dbReference>
<dbReference type="GO" id="GO:0046872">
    <property type="term" value="F:metal ion binding"/>
    <property type="evidence" value="ECO:0007669"/>
    <property type="project" value="UniProtKB-KW"/>
</dbReference>
<dbReference type="PROSITE" id="PS01047">
    <property type="entry name" value="HMA_1"/>
    <property type="match status" value="1"/>
</dbReference>
<dbReference type="InterPro" id="IPR006121">
    <property type="entry name" value="HMA_dom"/>
</dbReference>
<gene>
    <name evidence="3" type="ORF">SAMN05444377_1217</name>
</gene>
<reference evidence="3 4" key="1">
    <citation type="submission" date="2016-11" db="EMBL/GenBank/DDBJ databases">
        <authorList>
            <person name="Jaros S."/>
            <person name="Januszkiewicz K."/>
            <person name="Wedrychowicz H."/>
        </authorList>
    </citation>
    <scope>NUCLEOTIDE SEQUENCE [LARGE SCALE GENOMIC DNA]</scope>
    <source>
        <strain evidence="3 4">DSM 25660</strain>
    </source>
</reference>
<dbReference type="RefSeq" id="WP_073365320.1">
    <property type="nucleotide sequence ID" value="NZ_FQVQ01000021.1"/>
</dbReference>
<dbReference type="OrthoDB" id="677920at2"/>
<evidence type="ECO:0000259" key="2">
    <source>
        <dbReference type="PROSITE" id="PS50846"/>
    </source>
</evidence>
<protein>
    <submittedName>
        <fullName evidence="3">Copper chaperone CopZ</fullName>
    </submittedName>
</protein>
<accession>A0A1M5EQP3</accession>
<dbReference type="EMBL" id="FQVQ01000021">
    <property type="protein sequence ID" value="SHF81497.1"/>
    <property type="molecule type" value="Genomic_DNA"/>
</dbReference>
<dbReference type="Proteomes" id="UP000184147">
    <property type="component" value="Unassembled WGS sequence"/>
</dbReference>
<evidence type="ECO:0000256" key="1">
    <source>
        <dbReference type="ARBA" id="ARBA00022723"/>
    </source>
</evidence>
<dbReference type="SUPFAM" id="SSF55008">
    <property type="entry name" value="HMA, heavy metal-associated domain"/>
    <property type="match status" value="1"/>
</dbReference>
<keyword evidence="1" id="KW-0479">Metal-binding</keyword>
<keyword evidence="4" id="KW-1185">Reference proteome</keyword>
<organism evidence="3 4">
    <name type="scientific">Flavobacterium fontis</name>
    <dbReference type="NCBI Taxonomy" id="1124188"/>
    <lineage>
        <taxon>Bacteria</taxon>
        <taxon>Pseudomonadati</taxon>
        <taxon>Bacteroidota</taxon>
        <taxon>Flavobacteriia</taxon>
        <taxon>Flavobacteriales</taxon>
        <taxon>Flavobacteriaceae</taxon>
        <taxon>Flavobacterium</taxon>
    </lineage>
</organism>
<dbReference type="InterPro" id="IPR036163">
    <property type="entry name" value="HMA_dom_sf"/>
</dbReference>